<keyword evidence="2 5" id="KW-0808">Transferase</keyword>
<dbReference type="InterPro" id="IPR020610">
    <property type="entry name" value="Thiolase_AS"/>
</dbReference>
<feature type="active site" description="Proton acceptor" evidence="4">
    <location>
        <position position="377"/>
    </location>
</feature>
<dbReference type="Pfam" id="PF02803">
    <property type="entry name" value="Thiolase_C"/>
    <property type="match status" value="1"/>
</dbReference>
<dbReference type="InterPro" id="IPR020616">
    <property type="entry name" value="Thiolase_N"/>
</dbReference>
<dbReference type="RefSeq" id="WP_183348635.1">
    <property type="nucleotide sequence ID" value="NZ_BLXY01000006.1"/>
</dbReference>
<evidence type="ECO:0000256" key="3">
    <source>
        <dbReference type="ARBA" id="ARBA00023315"/>
    </source>
</evidence>
<keyword evidence="11" id="KW-1185">Reference proteome</keyword>
<dbReference type="InterPro" id="IPR016039">
    <property type="entry name" value="Thiolase-like"/>
</dbReference>
<dbReference type="Gene3D" id="3.40.47.10">
    <property type="match status" value="2"/>
</dbReference>
<keyword evidence="3 5" id="KW-0012">Acyltransferase</keyword>
<comment type="similarity">
    <text evidence="1 5">Belongs to the thiolase-like superfamily. Thiolase family.</text>
</comment>
<feature type="domain" description="Thiolase C-terminal" evidence="7">
    <location>
        <begin position="269"/>
        <end position="390"/>
    </location>
</feature>
<evidence type="ECO:0000259" key="6">
    <source>
        <dbReference type="Pfam" id="PF00108"/>
    </source>
</evidence>
<dbReference type="Pfam" id="PF00108">
    <property type="entry name" value="Thiolase_N"/>
    <property type="match status" value="1"/>
</dbReference>
<dbReference type="SUPFAM" id="SSF53901">
    <property type="entry name" value="Thiolase-like"/>
    <property type="match status" value="2"/>
</dbReference>
<organism evidence="8 10">
    <name type="scientific">Geomonas paludis</name>
    <dbReference type="NCBI Taxonomy" id="2740185"/>
    <lineage>
        <taxon>Bacteria</taxon>
        <taxon>Pseudomonadati</taxon>
        <taxon>Thermodesulfobacteriota</taxon>
        <taxon>Desulfuromonadia</taxon>
        <taxon>Geobacterales</taxon>
        <taxon>Geobacteraceae</taxon>
        <taxon>Geomonas</taxon>
    </lineage>
</organism>
<evidence type="ECO:0000259" key="7">
    <source>
        <dbReference type="Pfam" id="PF02803"/>
    </source>
</evidence>
<dbReference type="PANTHER" id="PTHR18919:SF138">
    <property type="entry name" value="ACETYL-COA C-ACETYLTRANSFERASE"/>
    <property type="match status" value="1"/>
</dbReference>
<evidence type="ECO:0000313" key="10">
    <source>
        <dbReference type="Proteomes" id="UP000568888"/>
    </source>
</evidence>
<feature type="domain" description="Thiolase N-terminal" evidence="6">
    <location>
        <begin position="4"/>
        <end position="258"/>
    </location>
</feature>
<accession>A0A6V8MY34</accession>
<dbReference type="PIRSF" id="PIRSF000429">
    <property type="entry name" value="Ac-CoA_Ac_transf"/>
    <property type="match status" value="1"/>
</dbReference>
<evidence type="ECO:0000313" key="9">
    <source>
        <dbReference type="EMBL" id="UPU34617.1"/>
    </source>
</evidence>
<dbReference type="FunFam" id="3.40.47.10:FF:000010">
    <property type="entry name" value="Acetyl-CoA acetyltransferase (Thiolase)"/>
    <property type="match status" value="1"/>
</dbReference>
<protein>
    <submittedName>
        <fullName evidence="8">Acetyl-CoA acetyltransferase</fullName>
    </submittedName>
    <submittedName>
        <fullName evidence="9">Thiolase family protein</fullName>
    </submittedName>
</protein>
<dbReference type="EMBL" id="BLXY01000006">
    <property type="protein sequence ID" value="GFO64990.1"/>
    <property type="molecule type" value="Genomic_DNA"/>
</dbReference>
<reference evidence="9" key="3">
    <citation type="submission" date="2022-04" db="EMBL/GenBank/DDBJ databases">
        <authorList>
            <person name="Liu G."/>
        </authorList>
    </citation>
    <scope>NUCLEOTIDE SEQUENCE</scope>
    <source>
        <strain evidence="9">RG22</strain>
    </source>
</reference>
<evidence type="ECO:0000313" key="11">
    <source>
        <dbReference type="Proteomes" id="UP000831485"/>
    </source>
</evidence>
<dbReference type="PANTHER" id="PTHR18919">
    <property type="entry name" value="ACETYL-COA C-ACYLTRANSFERASE"/>
    <property type="match status" value="1"/>
</dbReference>
<evidence type="ECO:0000313" key="8">
    <source>
        <dbReference type="EMBL" id="GFO64990.1"/>
    </source>
</evidence>
<dbReference type="PROSITE" id="PS00099">
    <property type="entry name" value="THIOLASE_3"/>
    <property type="match status" value="1"/>
</dbReference>
<dbReference type="NCBIfam" id="TIGR01930">
    <property type="entry name" value="AcCoA-C-Actrans"/>
    <property type="match status" value="1"/>
</dbReference>
<dbReference type="Proteomes" id="UP000831485">
    <property type="component" value="Chromosome"/>
</dbReference>
<dbReference type="InterPro" id="IPR020617">
    <property type="entry name" value="Thiolase_C"/>
</dbReference>
<dbReference type="InterPro" id="IPR020615">
    <property type="entry name" value="Thiolase_acyl_enz_int_AS"/>
</dbReference>
<reference evidence="10" key="1">
    <citation type="submission" date="2020-06" db="EMBL/GenBank/DDBJ databases">
        <title>Draft genomic sequecing of Geomonas sp. Red736.</title>
        <authorList>
            <person name="Itoh H."/>
            <person name="Xu Z.X."/>
            <person name="Ushijima N."/>
            <person name="Masuda Y."/>
            <person name="Shiratori Y."/>
            <person name="Senoo K."/>
        </authorList>
    </citation>
    <scope>NUCLEOTIDE SEQUENCE [LARGE SCALE GENOMIC DNA]</scope>
    <source>
        <strain evidence="10">Red736</strain>
    </source>
</reference>
<evidence type="ECO:0000256" key="1">
    <source>
        <dbReference type="ARBA" id="ARBA00010982"/>
    </source>
</evidence>
<feature type="active site" description="Proton acceptor" evidence="4">
    <location>
        <position position="347"/>
    </location>
</feature>
<dbReference type="AlphaFoldDB" id="A0A6V8MY34"/>
<evidence type="ECO:0000256" key="4">
    <source>
        <dbReference type="PIRSR" id="PIRSR000429-1"/>
    </source>
</evidence>
<feature type="active site" description="Acyl-thioester intermediate" evidence="4">
    <location>
        <position position="88"/>
    </location>
</feature>
<reference evidence="8" key="2">
    <citation type="journal article" date="2021" name="Int. J. Syst. Evol. Microbiol.">
        <title>Geomonas silvestris sp. nov., Geomonas paludis sp. nov. and Geomonas limicola sp. nov., isolated from terrestrial environments, and emended description of the genus Geomonas.</title>
        <authorList>
            <person name="Itoh H."/>
            <person name="Xu Z."/>
            <person name="Masuda Y."/>
            <person name="Ushijima N."/>
            <person name="Hayakawa C."/>
            <person name="Shiratori Y."/>
            <person name="Senoo K."/>
        </authorList>
    </citation>
    <scope>NUCLEOTIDE SEQUENCE</scope>
    <source>
        <strain evidence="8">Red736</strain>
    </source>
</reference>
<dbReference type="CDD" id="cd00751">
    <property type="entry name" value="thiolase"/>
    <property type="match status" value="1"/>
</dbReference>
<dbReference type="GO" id="GO:0003988">
    <property type="term" value="F:acetyl-CoA C-acyltransferase activity"/>
    <property type="evidence" value="ECO:0007669"/>
    <property type="project" value="UniProtKB-ARBA"/>
</dbReference>
<sequence length="391" mass="41039">MKDIFVVEALRTPFGSFGGVLSELEAPALAAPVLQALLERTGVAPEAVDEVIAGQVLSGGCGQAPARQAMRRAGIPDSTHAMTINKVCGSGLKAIMLAAGAIALGDAEIVLAGGMESMSQAPFFLKKARYGFRMGHGQLLDLMLYDGLQDPYSGRHMGEIAEEAVKRHALGREAQDEFALRSYRLAQEAVSKGILADEIVPVVKKGRHGKEVVEEDEEPFRSDIARMADLKPAFGRDGTITAGNASTISDGAAFALLAGAEAVERLGLAPKARLVAYATCSLHPDHYTDAPVGAIRTVCARAGLELSQIDLFEINEAFAAVPLIAIRELGLDPARVNVNGGACAIGHPIGASGARLVATLVRELRVRQKRYGLASLCIGGGEAVAAILERV</sequence>
<dbReference type="InterPro" id="IPR002155">
    <property type="entry name" value="Thiolase"/>
</dbReference>
<proteinExistence type="inferred from homology"/>
<name>A0A6V8MY34_9BACT</name>
<evidence type="ECO:0000256" key="5">
    <source>
        <dbReference type="RuleBase" id="RU003557"/>
    </source>
</evidence>
<dbReference type="PROSITE" id="PS00098">
    <property type="entry name" value="THIOLASE_1"/>
    <property type="match status" value="1"/>
</dbReference>
<evidence type="ECO:0000256" key="2">
    <source>
        <dbReference type="ARBA" id="ARBA00022679"/>
    </source>
</evidence>
<dbReference type="EMBL" id="CP096574">
    <property type="protein sequence ID" value="UPU34617.1"/>
    <property type="molecule type" value="Genomic_DNA"/>
</dbReference>
<dbReference type="Proteomes" id="UP000568888">
    <property type="component" value="Unassembled WGS sequence"/>
</dbReference>
<gene>
    <name evidence="8" type="primary">thlA_2</name>
    <name evidence="8" type="ORF">GMPD_29090</name>
    <name evidence="9" type="ORF">M1B72_14310</name>
</gene>